<sequence length="42" mass="4721">MNYEVGSGGVGRIDLLHNFFMVESGALPFSRFLEGSRKKDKM</sequence>
<evidence type="ECO:0000313" key="2">
    <source>
        <dbReference type="Proteomes" id="UP000323569"/>
    </source>
</evidence>
<name>A0A5A5R4F7_MICAE</name>
<dbReference type="Proteomes" id="UP000323569">
    <property type="component" value="Unassembled WGS sequence"/>
</dbReference>
<reference evidence="1 2" key="1">
    <citation type="submission" date="2018-09" db="EMBL/GenBank/DDBJ databases">
        <title>Evolutionary history of phycoerythrin pigmentation in the water bloom-forming cyanobacterium Microcystis aeruginosa.</title>
        <authorList>
            <person name="Tanabe Y."/>
            <person name="Tanabe Y."/>
            <person name="Yamaguchi H."/>
        </authorList>
    </citation>
    <scope>NUCLEOTIDE SEQUENCE [LARGE SCALE GENOMIC DNA]</scope>
    <source>
        <strain evidence="1 2">NIES-2519</strain>
    </source>
</reference>
<protein>
    <submittedName>
        <fullName evidence="1">Uncharacterized protein</fullName>
    </submittedName>
</protein>
<dbReference type="EMBL" id="BHVO01000011">
    <property type="protein sequence ID" value="GCA69585.1"/>
    <property type="molecule type" value="Genomic_DNA"/>
</dbReference>
<gene>
    <name evidence="1" type="ORF">MiYa_01113</name>
</gene>
<dbReference type="AlphaFoldDB" id="A0A5A5R4F7"/>
<proteinExistence type="predicted"/>
<evidence type="ECO:0000313" key="1">
    <source>
        <dbReference type="EMBL" id="GCA69585.1"/>
    </source>
</evidence>
<accession>A0A5A5R4F7</accession>
<organism evidence="1 2">
    <name type="scientific">Microcystis aeruginosa NIES-2519</name>
    <dbReference type="NCBI Taxonomy" id="2303981"/>
    <lineage>
        <taxon>Bacteria</taxon>
        <taxon>Bacillati</taxon>
        <taxon>Cyanobacteriota</taxon>
        <taxon>Cyanophyceae</taxon>
        <taxon>Oscillatoriophycideae</taxon>
        <taxon>Chroococcales</taxon>
        <taxon>Microcystaceae</taxon>
        <taxon>Microcystis</taxon>
    </lineage>
</organism>
<comment type="caution">
    <text evidence="1">The sequence shown here is derived from an EMBL/GenBank/DDBJ whole genome shotgun (WGS) entry which is preliminary data.</text>
</comment>